<dbReference type="SMART" id="SM00642">
    <property type="entry name" value="Aamy"/>
    <property type="match status" value="1"/>
</dbReference>
<evidence type="ECO:0000313" key="5">
    <source>
        <dbReference type="EMBL" id="OZG52617.1"/>
    </source>
</evidence>
<dbReference type="GO" id="GO:0005975">
    <property type="term" value="P:carbohydrate metabolic process"/>
    <property type="evidence" value="ECO:0007669"/>
    <property type="project" value="InterPro"/>
</dbReference>
<dbReference type="AlphaFoldDB" id="A0A261F0I6"/>
<dbReference type="InterPro" id="IPR017853">
    <property type="entry name" value="GH"/>
</dbReference>
<dbReference type="InterPro" id="IPR004185">
    <property type="entry name" value="Glyco_hydro_13_lg-like_dom"/>
</dbReference>
<accession>A0A261F0I6</accession>
<dbReference type="Proteomes" id="UP000216725">
    <property type="component" value="Unassembled WGS sequence"/>
</dbReference>
<dbReference type="EMBL" id="MWWR01000003">
    <property type="protein sequence ID" value="OZG52617.1"/>
    <property type="molecule type" value="Genomic_DNA"/>
</dbReference>
<dbReference type="Pfam" id="PF00128">
    <property type="entry name" value="Alpha-amylase"/>
    <property type="match status" value="1"/>
</dbReference>
<protein>
    <submittedName>
        <fullName evidence="5">Glycosidase</fullName>
    </submittedName>
</protein>
<dbReference type="PANTHER" id="PTHR10357">
    <property type="entry name" value="ALPHA-AMYLASE FAMILY MEMBER"/>
    <property type="match status" value="1"/>
</dbReference>
<comment type="caution">
    <text evidence="5">The sequence shown here is derived from an EMBL/GenBank/DDBJ whole genome shotgun (WGS) entry which is preliminary data.</text>
</comment>
<dbReference type="CDD" id="cd02857">
    <property type="entry name" value="E_set_CDase_PDE_N"/>
    <property type="match status" value="1"/>
</dbReference>
<dbReference type="CDD" id="cd11338">
    <property type="entry name" value="AmyAc_CMD"/>
    <property type="match status" value="1"/>
</dbReference>
<dbReference type="RefSeq" id="WP_094660146.1">
    <property type="nucleotide sequence ID" value="NZ_MWWR01000003.1"/>
</dbReference>
<dbReference type="InterPro" id="IPR045857">
    <property type="entry name" value="O16G_dom_2"/>
</dbReference>
<feature type="compositionally biased region" description="Low complexity" evidence="3">
    <location>
        <begin position="200"/>
        <end position="215"/>
    </location>
</feature>
<feature type="domain" description="Glycosyl hydrolase family 13 catalytic" evidence="4">
    <location>
        <begin position="178"/>
        <end position="577"/>
    </location>
</feature>
<reference evidence="5 6" key="1">
    <citation type="journal article" date="2017" name="BMC Genomics">
        <title>Comparative genomic and phylogenomic analyses of the Bifidobacteriaceae family.</title>
        <authorList>
            <person name="Lugli G.A."/>
            <person name="Milani C."/>
            <person name="Turroni F."/>
            <person name="Duranti S."/>
            <person name="Mancabelli L."/>
            <person name="Mangifesta M."/>
            <person name="Ferrario C."/>
            <person name="Modesto M."/>
            <person name="Mattarelli P."/>
            <person name="Jiri K."/>
            <person name="van Sinderen D."/>
            <person name="Ventura M."/>
        </authorList>
    </citation>
    <scope>NUCLEOTIDE SEQUENCE [LARGE SCALE GENOMIC DNA]</scope>
    <source>
        <strain evidence="5 6">DSM 24742</strain>
    </source>
</reference>
<feature type="region of interest" description="Disordered" evidence="3">
    <location>
        <begin position="192"/>
        <end position="215"/>
    </location>
</feature>
<evidence type="ECO:0000259" key="4">
    <source>
        <dbReference type="SMART" id="SM00642"/>
    </source>
</evidence>
<keyword evidence="2 5" id="KW-0326">Glycosidase</keyword>
<keyword evidence="1" id="KW-0378">Hydrolase</keyword>
<evidence type="ECO:0000256" key="2">
    <source>
        <dbReference type="ARBA" id="ARBA00023295"/>
    </source>
</evidence>
<dbReference type="Gene3D" id="3.20.20.80">
    <property type="entry name" value="Glycosidases"/>
    <property type="match status" value="1"/>
</dbReference>
<sequence>MDLSGIRHEMDNRYCFALSRSTSCGASSKNPDDGVARFCVRIETAAGDMDSVILHLEDRYLHSRTDDLYGEAKKTHQDAPAGAPFHGRWSTAYTYPMRRYASDGVHDYYEAQVDINTLCTKYYFELHGRDGSTMYYSGYEFSSTEPTNPLYAFDSPQTSREESLFDAPDWAKNTIVYQIFPTAFAIDDETAGRTHDATSHDASATAAPTSTATTAPETLAAEAASARARLAENVKNKPDWHQPITNIFTNLHGTLRGVIEALPHIQELGAGAIYLNPVFVSPSPHKYDTVDYLHVDPSLGTDQDLIDLVAEAHRRGMRVILDGVFNHTSERFFAFQDAMKNGRDSKYWDWYWLDDWPLDPHGMPNYKTFAYYGNLPKLRTSNPEVQDYFIDVVLHWIDVADVDGWRMDVGDEIDHVFWKRLRKAVHRKHADVILGGEAWHPAFDFLEGDEWDTVMNYHFRWSALRFFANGEFRASDVVRQIGFMRGKLHPVAWPLMWNLLDSHDTQRFLHECGDDDARHRLAMAMQMLSAGSPLIYYGDEYGLAGGTDPDCRRGMPWDPSEQDAPTYEWYRALLRLRTSLPAVYEGEVLGMDADDERGVITIAKSTRFLESEASHMPPFELAGHDALAEHRRAALAGPRITIVYHNSPNTDRLEGFGGTTDLITGRPFDGTLAPYQALVLGTK</sequence>
<dbReference type="InterPro" id="IPR014756">
    <property type="entry name" value="Ig_E-set"/>
</dbReference>
<gene>
    <name evidence="5" type="ORF">PSRA_0349</name>
</gene>
<evidence type="ECO:0000313" key="6">
    <source>
        <dbReference type="Proteomes" id="UP000216725"/>
    </source>
</evidence>
<evidence type="ECO:0000256" key="3">
    <source>
        <dbReference type="SAM" id="MobiDB-lite"/>
    </source>
</evidence>
<dbReference type="Gene3D" id="3.90.400.10">
    <property type="entry name" value="Oligo-1,6-glucosidase, Domain 2"/>
    <property type="match status" value="1"/>
</dbReference>
<dbReference type="Gene3D" id="2.60.40.10">
    <property type="entry name" value="Immunoglobulins"/>
    <property type="match status" value="1"/>
</dbReference>
<dbReference type="PANTHER" id="PTHR10357:SF210">
    <property type="entry name" value="MALTODEXTRIN GLUCOSIDASE"/>
    <property type="match status" value="1"/>
</dbReference>
<dbReference type="SUPFAM" id="SSF51445">
    <property type="entry name" value="(Trans)glycosidases"/>
    <property type="match status" value="1"/>
</dbReference>
<name>A0A261F0I6_9BIFI</name>
<keyword evidence="6" id="KW-1185">Reference proteome</keyword>
<dbReference type="GO" id="GO:0004553">
    <property type="term" value="F:hydrolase activity, hydrolyzing O-glycosyl compounds"/>
    <property type="evidence" value="ECO:0007669"/>
    <property type="project" value="InterPro"/>
</dbReference>
<dbReference type="InterPro" id="IPR006047">
    <property type="entry name" value="GH13_cat_dom"/>
</dbReference>
<proteinExistence type="predicted"/>
<evidence type="ECO:0000256" key="1">
    <source>
        <dbReference type="ARBA" id="ARBA00022801"/>
    </source>
</evidence>
<dbReference type="OrthoDB" id="9043248at2"/>
<dbReference type="InterPro" id="IPR013783">
    <property type="entry name" value="Ig-like_fold"/>
</dbReference>
<dbReference type="Pfam" id="PF02903">
    <property type="entry name" value="Alpha-amylase_N"/>
    <property type="match status" value="1"/>
</dbReference>
<dbReference type="SUPFAM" id="SSF81296">
    <property type="entry name" value="E set domains"/>
    <property type="match status" value="1"/>
</dbReference>
<organism evidence="5 6">
    <name type="scientific">Pseudoscardovia radai</name>
    <dbReference type="NCBI Taxonomy" id="987066"/>
    <lineage>
        <taxon>Bacteria</taxon>
        <taxon>Bacillati</taxon>
        <taxon>Actinomycetota</taxon>
        <taxon>Actinomycetes</taxon>
        <taxon>Bifidobacteriales</taxon>
        <taxon>Bifidobacteriaceae</taxon>
        <taxon>Pseudoscardovia</taxon>
    </lineage>
</organism>